<evidence type="ECO:0000256" key="2">
    <source>
        <dbReference type="ARBA" id="ARBA00004370"/>
    </source>
</evidence>
<keyword evidence="8" id="KW-0812">Transmembrane</keyword>
<evidence type="ECO:0000256" key="3">
    <source>
        <dbReference type="ARBA" id="ARBA00012438"/>
    </source>
</evidence>
<evidence type="ECO:0000313" key="11">
    <source>
        <dbReference type="EMBL" id="QAR32973.1"/>
    </source>
</evidence>
<dbReference type="SUPFAM" id="SSF47384">
    <property type="entry name" value="Homodimeric domain of signal transducing histidine kinase"/>
    <property type="match status" value="1"/>
</dbReference>
<dbReference type="OrthoDB" id="9770955at2"/>
<dbReference type="InterPro" id="IPR003660">
    <property type="entry name" value="HAMP_dom"/>
</dbReference>
<dbReference type="Pfam" id="PF00672">
    <property type="entry name" value="HAMP"/>
    <property type="match status" value="1"/>
</dbReference>
<dbReference type="InterPro" id="IPR004358">
    <property type="entry name" value="Sig_transdc_His_kin-like_C"/>
</dbReference>
<keyword evidence="4" id="KW-0597">Phosphoprotein</keyword>
<dbReference type="Gene3D" id="3.30.565.10">
    <property type="entry name" value="Histidine kinase-like ATPase, C-terminal domain"/>
    <property type="match status" value="1"/>
</dbReference>
<keyword evidence="8" id="KW-1133">Transmembrane helix</keyword>
<dbReference type="GO" id="GO:0000155">
    <property type="term" value="F:phosphorelay sensor kinase activity"/>
    <property type="evidence" value="ECO:0007669"/>
    <property type="project" value="InterPro"/>
</dbReference>
<dbReference type="PROSITE" id="PS50109">
    <property type="entry name" value="HIS_KIN"/>
    <property type="match status" value="1"/>
</dbReference>
<dbReference type="KEGG" id="gtl:EP073_05985"/>
<evidence type="ECO:0000256" key="4">
    <source>
        <dbReference type="ARBA" id="ARBA00022553"/>
    </source>
</evidence>
<sequence>MRLTLKLITNIVIVTVIFVVLSTMFLWQRQKELIIEQAHIQAKTLFEMIIITRQWVAENRNDVRPVPAVVTKELSKYAGVMSRFRFHITSTSLINPENAPDEFEKRALTALSSGQKEYDETIEEGKSKIYRYMAPLYINEACLECHIYQGYTVGDLRGGISIAVPLDEIEASIDRNNRFFYMAGIVTFLGIVITISILVRKLVLKKLDILADAASAFKSGDYTKSVDIDTDDEIEELAETFNHMRESILQNEDNLKRRLKDVTGKYVMLVNELEHKNEELRSVNSFKTEILDSISHEIRTPLTKILAYSELLQKPELENDPELRYKSAETIKKSSKALNRLFNEIITLSRLEHKQHDYHFAPVRIASMFEETLAFFEQDIKEKKLKLSADIQEDLVVCVDADVFKYLIDNLLSNAIKFNRQEGELSVRAFRRDEATYFTVRDTGCGIPVHEMENVKKRFYRASNVKKDYPGTGLGLSIVNRVVHAHKGSIEIESELGVYTEFRVILPDSASLCV</sequence>
<comment type="catalytic activity">
    <reaction evidence="1">
        <text>ATP + protein L-histidine = ADP + protein N-phospho-L-histidine.</text>
        <dbReference type="EC" id="2.7.13.3"/>
    </reaction>
</comment>
<dbReference type="GO" id="GO:0016020">
    <property type="term" value="C:membrane"/>
    <property type="evidence" value="ECO:0007669"/>
    <property type="project" value="UniProtKB-SubCell"/>
</dbReference>
<dbReference type="Pfam" id="PF11845">
    <property type="entry name" value="Tll0287-like"/>
    <property type="match status" value="1"/>
</dbReference>
<reference evidence="11 12" key="1">
    <citation type="submission" date="2019-01" db="EMBL/GenBank/DDBJ databases">
        <title>Geovibrio thiophilus DSM 11263, complete genome.</title>
        <authorList>
            <person name="Spring S."/>
            <person name="Bunk B."/>
            <person name="Sproer C."/>
        </authorList>
    </citation>
    <scope>NUCLEOTIDE SEQUENCE [LARGE SCALE GENOMIC DNA]</scope>
    <source>
        <strain evidence="11 12">DSM 11263</strain>
    </source>
</reference>
<dbReference type="Pfam" id="PF00512">
    <property type="entry name" value="HisKA"/>
    <property type="match status" value="1"/>
</dbReference>
<feature type="domain" description="HAMP" evidence="10">
    <location>
        <begin position="201"/>
        <end position="253"/>
    </location>
</feature>
<dbReference type="InterPro" id="IPR021796">
    <property type="entry name" value="Tll0287-like_dom"/>
</dbReference>
<dbReference type="Gene3D" id="6.10.340.10">
    <property type="match status" value="1"/>
</dbReference>
<dbReference type="CDD" id="cd00075">
    <property type="entry name" value="HATPase"/>
    <property type="match status" value="1"/>
</dbReference>
<organism evidence="11 12">
    <name type="scientific">Geovibrio thiophilus</name>
    <dbReference type="NCBI Taxonomy" id="139438"/>
    <lineage>
        <taxon>Bacteria</taxon>
        <taxon>Pseudomonadati</taxon>
        <taxon>Deferribacterota</taxon>
        <taxon>Deferribacteres</taxon>
        <taxon>Deferribacterales</taxon>
        <taxon>Geovibrionaceae</taxon>
        <taxon>Geovibrio</taxon>
    </lineage>
</organism>
<dbReference type="InterPro" id="IPR005467">
    <property type="entry name" value="His_kinase_dom"/>
</dbReference>
<evidence type="ECO:0000259" key="9">
    <source>
        <dbReference type="PROSITE" id="PS50109"/>
    </source>
</evidence>
<evidence type="ECO:0000313" key="12">
    <source>
        <dbReference type="Proteomes" id="UP000287502"/>
    </source>
</evidence>
<dbReference type="SMART" id="SM00388">
    <property type="entry name" value="HisKA"/>
    <property type="match status" value="1"/>
</dbReference>
<dbReference type="InterPro" id="IPR003594">
    <property type="entry name" value="HATPase_dom"/>
</dbReference>
<dbReference type="AlphaFoldDB" id="A0A410JXV3"/>
<dbReference type="PRINTS" id="PR00344">
    <property type="entry name" value="BCTRLSENSOR"/>
</dbReference>
<dbReference type="PANTHER" id="PTHR43711">
    <property type="entry name" value="TWO-COMPONENT HISTIDINE KINASE"/>
    <property type="match status" value="1"/>
</dbReference>
<dbReference type="CDD" id="cd06225">
    <property type="entry name" value="HAMP"/>
    <property type="match status" value="1"/>
</dbReference>
<comment type="subcellular location">
    <subcellularLocation>
        <location evidence="2">Membrane</location>
    </subcellularLocation>
</comment>
<dbReference type="Gene3D" id="1.10.287.130">
    <property type="match status" value="1"/>
</dbReference>
<dbReference type="RefSeq" id="WP_128466259.1">
    <property type="nucleotide sequence ID" value="NZ_CP035108.1"/>
</dbReference>
<name>A0A410JXV3_9BACT</name>
<dbReference type="PANTHER" id="PTHR43711:SF26">
    <property type="entry name" value="SENSOR HISTIDINE KINASE RCSC"/>
    <property type="match status" value="1"/>
</dbReference>
<keyword evidence="6" id="KW-0418">Kinase</keyword>
<gene>
    <name evidence="11" type="ORF">EP073_05985</name>
</gene>
<proteinExistence type="predicted"/>
<keyword evidence="8" id="KW-0472">Membrane</keyword>
<evidence type="ECO:0000256" key="5">
    <source>
        <dbReference type="ARBA" id="ARBA00022679"/>
    </source>
</evidence>
<dbReference type="EC" id="2.7.13.3" evidence="3"/>
<keyword evidence="5" id="KW-0808">Transferase</keyword>
<keyword evidence="12" id="KW-1185">Reference proteome</keyword>
<dbReference type="SUPFAM" id="SSF55874">
    <property type="entry name" value="ATPase domain of HSP90 chaperone/DNA topoisomerase II/histidine kinase"/>
    <property type="match status" value="1"/>
</dbReference>
<dbReference type="SUPFAM" id="SSF158472">
    <property type="entry name" value="HAMP domain-like"/>
    <property type="match status" value="1"/>
</dbReference>
<dbReference type="PROSITE" id="PS50885">
    <property type="entry name" value="HAMP"/>
    <property type="match status" value="1"/>
</dbReference>
<feature type="transmembrane region" description="Helical" evidence="8">
    <location>
        <begin position="179"/>
        <end position="199"/>
    </location>
</feature>
<evidence type="ECO:0000256" key="8">
    <source>
        <dbReference type="SAM" id="Phobius"/>
    </source>
</evidence>
<dbReference type="CDD" id="cd00082">
    <property type="entry name" value="HisKA"/>
    <property type="match status" value="1"/>
</dbReference>
<dbReference type="SMART" id="SM00387">
    <property type="entry name" value="HATPase_c"/>
    <property type="match status" value="1"/>
</dbReference>
<dbReference type="FunFam" id="3.30.565.10:FF:000006">
    <property type="entry name" value="Sensor histidine kinase WalK"/>
    <property type="match status" value="1"/>
</dbReference>
<feature type="transmembrane region" description="Helical" evidence="8">
    <location>
        <begin position="7"/>
        <end position="27"/>
    </location>
</feature>
<dbReference type="InterPro" id="IPR036890">
    <property type="entry name" value="HATPase_C_sf"/>
</dbReference>
<dbReference type="InterPro" id="IPR050736">
    <property type="entry name" value="Sensor_HK_Regulatory"/>
</dbReference>
<dbReference type="Pfam" id="PF02518">
    <property type="entry name" value="HATPase_c"/>
    <property type="match status" value="1"/>
</dbReference>
<accession>A0A410JXV3</accession>
<dbReference type="SMART" id="SM00304">
    <property type="entry name" value="HAMP"/>
    <property type="match status" value="1"/>
</dbReference>
<evidence type="ECO:0000256" key="7">
    <source>
        <dbReference type="ARBA" id="ARBA00023012"/>
    </source>
</evidence>
<protein>
    <recommendedName>
        <fullName evidence="3">histidine kinase</fullName>
        <ecNumber evidence="3">2.7.13.3</ecNumber>
    </recommendedName>
</protein>
<dbReference type="EMBL" id="CP035108">
    <property type="protein sequence ID" value="QAR32973.1"/>
    <property type="molecule type" value="Genomic_DNA"/>
</dbReference>
<evidence type="ECO:0000256" key="1">
    <source>
        <dbReference type="ARBA" id="ARBA00000085"/>
    </source>
</evidence>
<evidence type="ECO:0000256" key="6">
    <source>
        <dbReference type="ARBA" id="ARBA00022777"/>
    </source>
</evidence>
<evidence type="ECO:0000259" key="10">
    <source>
        <dbReference type="PROSITE" id="PS50885"/>
    </source>
</evidence>
<dbReference type="InterPro" id="IPR003661">
    <property type="entry name" value="HisK_dim/P_dom"/>
</dbReference>
<dbReference type="InterPro" id="IPR036097">
    <property type="entry name" value="HisK_dim/P_sf"/>
</dbReference>
<dbReference type="Proteomes" id="UP000287502">
    <property type="component" value="Chromosome"/>
</dbReference>
<feature type="domain" description="Histidine kinase" evidence="9">
    <location>
        <begin position="293"/>
        <end position="510"/>
    </location>
</feature>
<keyword evidence="7" id="KW-0902">Two-component regulatory system</keyword>